<dbReference type="InParanoid" id="A0A1Z5JUF5"/>
<sequence length="2051" mass="221804">MDGITTGTLADGSSFIGFLDPSDWVSYNVLLPFTGTYRVDVSVASPEGAGSFQVANMMTREVYGTFDDLPASGDWTEWRTASELIGLPEGEWMMELTILETGMNIKSVTISPIEPAPSEAPVNESSVVPSLPPETEVPVIPDVSGNSSYIVPDDAYSITIPASMYASMDGVEMAVSPSGESIVESLDPGDWIAYPVSLPKAGPFMMEMNVSSPSGEGSFEVYNLITRELYTRFDRIPANQNVSQFSAVSAVVILPDGDFFLEISVIEGGWKLQELSLTELEEISTSNSTLPPGLLFTQTIEAVNYSSMNGIAISEDTNGNQVVSGLDAGDWVAYPLNLPFDGTYRLEVSVASPQGQGSFAVENLETEEEYKFVEKLAFSGTWENYTTVETFLVLPAGLWTMKVHAIEPGWNLHSLTLSKDGDVEPSDFNITIPAIDYSDMTGIEVQESASGESYIGFIDAGDALSYELSLPARGIYSMQLRVATPMGEGRIAILDKNTTEDYGIVTDFPPTGDWNTFEMFSTELELPGGAWTMQMEFLEGGFNLEMLGLTLLQVIGTDPPTIAPSISSTDELLFNLEISAVEYSDMTGIEVQESASGESYIGFIDAGDALSYELSLPARGIYSMQLRVATPMGEGRIAILDKNTTEDYGIVTDFPPTGDWNTFEMFSTELELPGGAWTMQMEFLEGGFNLEMLGLTLLQVIGTDPPTMIPSMSPTAEPLFRITIPAVNFTYMVGIAVQETAEGDPFVGFIDAGDSVAYRIDLPARGIYTLQARLASPIGEGLFTISDWETLEEYAFVDKFPPSADWESFETVSKDVELPGGEWTMQVEFLEPGFNLERLILTLIEEIETEPPISDVPTMVPSAISLSLAPSIESLFTMMIPAVDYSDMTGIEVQETADGDPYVGFIDPGDSLSYGLDLPARGLYSMQLRVATPLGEGRMAISDKNTTEDYGLVTNFPATGDWDTFEVFSTELEFPGGAWTMQIEVLEGGFNLEMLGLTLLQVIETDPPTNVPTMAPTAEPLFRLTIAAVNFAYMEGIAVQETAEGEVFVGYIDAGDSIAYELNLPARGIYSMQLKVATPLGEGRIALSDWETFLDYGMISNFPPTGDWNTFEIFSTELELPGGAWTLLMEFLEGGFNLEMLSFTLLQLVETDPPTIAPSISPTVEPLFRVTIPAVNFTYMEGIAVQESAEGEIFVGYIDPGDAVAYDLNLPTRGIYSMQLRVATPLGTGRIAITNVDATEAYGLVSEFPPTGDWDTFEFFSTELELPGGAWIMQLEFLEGGFNLEMLGLTLLQVIKTDPPTVAPSVAPTAEPLFRVTIPAVNFTFMEGIAIQETAEGETFVGYIDAGDSIAYDLNLPARGIYSIQLLVASPIGTGQIAISDWETFQEYGLLTSFPASGDWNTFEMLSAELELPGGAWTMQMEFLEAGFNLQAIGLTLFEIIGTSAPNMSPITSLAPNASPTSPVTFDVLIPAANYLYMEGVTVQNSSQGTAFLTGLDTGDSVAYAVSIPATGVYSLQASVGSLVGEGKFVVANWVTFEEYAFIDTLPSTGDLAQFDTVTTDLDLAKGPLIMQIEVIEPGFSLESLRLSSSETQTITPTATIEPSGNLTFDPTEIPTQVPTEVPLFVLEIPAVNFTYMDGISIEKTEDGVPFVGYIDLGDSVSYSVLLPFAGSYKLQLNVASPEGTGQMKISNWETFEAYGMIGNFPTTADWATYELVSTDLDLPGGEVILHFEVIEPGFNLESLVISLLEAIETLAPSEAGSSPPLFYIEIPVEDFLYFENVEVLNFEGEPYLGSLAPGSSVAYSVELPSTGAYKLHSGVGSPDGKGAFGVSNWETWTEYAFVNNFPVTGSLTSWETVSTDLSLPAGNLILQIEVYEGEFTLQSLALELTEGLDTNVPVGPIDSQAPIGPGESLSPTRSPIGFNETMSPTGPEPNPGTTAPTVTQTEAPEFYLFIPAPNYTSSNGDFGLETAEDGTQNIAFLDPGDWLGYDISLPYEGRYRLEANIASQAGNGSFVVTNVETQEEYAFVDNLPVTGDWNVLQYTMVLFGAS</sequence>
<comment type="caution">
    <text evidence="3">The sequence shown here is derived from an EMBL/GenBank/DDBJ whole genome shotgun (WGS) entry which is preliminary data.</text>
</comment>
<evidence type="ECO:0000313" key="4">
    <source>
        <dbReference type="Proteomes" id="UP000198406"/>
    </source>
</evidence>
<feature type="domain" description="CBM6" evidence="2">
    <location>
        <begin position="1170"/>
        <end position="1290"/>
    </location>
</feature>
<evidence type="ECO:0000256" key="1">
    <source>
        <dbReference type="ARBA" id="ARBA00022729"/>
    </source>
</evidence>
<dbReference type="InterPro" id="IPR005084">
    <property type="entry name" value="CBM6"/>
</dbReference>
<feature type="domain" description="CBM6" evidence="2">
    <location>
        <begin position="1024"/>
        <end position="1144"/>
    </location>
</feature>
<dbReference type="InterPro" id="IPR008979">
    <property type="entry name" value="Galactose-bd-like_sf"/>
</dbReference>
<dbReference type="SUPFAM" id="SSF49785">
    <property type="entry name" value="Galactose-binding domain-like"/>
    <property type="match status" value="14"/>
</dbReference>
<keyword evidence="1" id="KW-0732">Signal</keyword>
<dbReference type="OrthoDB" id="5211809at2759"/>
<organism evidence="3 4">
    <name type="scientific">Fistulifera solaris</name>
    <name type="common">Oleaginous diatom</name>
    <dbReference type="NCBI Taxonomy" id="1519565"/>
    <lineage>
        <taxon>Eukaryota</taxon>
        <taxon>Sar</taxon>
        <taxon>Stramenopiles</taxon>
        <taxon>Ochrophyta</taxon>
        <taxon>Bacillariophyta</taxon>
        <taxon>Bacillariophyceae</taxon>
        <taxon>Bacillariophycidae</taxon>
        <taxon>Naviculales</taxon>
        <taxon>Naviculaceae</taxon>
        <taxon>Fistulifera</taxon>
    </lineage>
</organism>
<accession>A0A1Z5JUF5</accession>
<dbReference type="InterPro" id="IPR006584">
    <property type="entry name" value="Cellulose-bd_IV"/>
</dbReference>
<feature type="domain" description="CBM6" evidence="2">
    <location>
        <begin position="576"/>
        <end position="696"/>
    </location>
</feature>
<dbReference type="SMART" id="SM00606">
    <property type="entry name" value="CBD_IV"/>
    <property type="match status" value="9"/>
</dbReference>
<feature type="domain" description="CBM6" evidence="2">
    <location>
        <begin position="1625"/>
        <end position="1747"/>
    </location>
</feature>
<dbReference type="GO" id="GO:0030246">
    <property type="term" value="F:carbohydrate binding"/>
    <property type="evidence" value="ECO:0007669"/>
    <property type="project" value="InterPro"/>
</dbReference>
<evidence type="ECO:0000313" key="3">
    <source>
        <dbReference type="EMBL" id="GAX17408.1"/>
    </source>
</evidence>
<feature type="domain" description="CBM6" evidence="2">
    <location>
        <begin position="878"/>
        <end position="998"/>
    </location>
</feature>
<dbReference type="CDD" id="cd04080">
    <property type="entry name" value="CBM6_cellulase-like"/>
    <property type="match status" value="4"/>
</dbReference>
<evidence type="ECO:0000259" key="2">
    <source>
        <dbReference type="PROSITE" id="PS51175"/>
    </source>
</evidence>
<protein>
    <recommendedName>
        <fullName evidence="2">CBM6 domain-containing protein</fullName>
    </recommendedName>
</protein>
<dbReference type="EMBL" id="BDSP01000117">
    <property type="protein sequence ID" value="GAX17408.1"/>
    <property type="molecule type" value="Genomic_DNA"/>
</dbReference>
<proteinExistence type="predicted"/>
<feature type="domain" description="CBM6" evidence="2">
    <location>
        <begin position="1"/>
        <end position="111"/>
    </location>
</feature>
<reference evidence="3 4" key="1">
    <citation type="journal article" date="2015" name="Plant Cell">
        <title>Oil accumulation by the oleaginous diatom Fistulifera solaris as revealed by the genome and transcriptome.</title>
        <authorList>
            <person name="Tanaka T."/>
            <person name="Maeda Y."/>
            <person name="Veluchamy A."/>
            <person name="Tanaka M."/>
            <person name="Abida H."/>
            <person name="Marechal E."/>
            <person name="Bowler C."/>
            <person name="Muto M."/>
            <person name="Sunaga Y."/>
            <person name="Tanaka M."/>
            <person name="Yoshino T."/>
            <person name="Taniguchi T."/>
            <person name="Fukuda Y."/>
            <person name="Nemoto M."/>
            <person name="Matsumoto M."/>
            <person name="Wong P.S."/>
            <person name="Aburatani S."/>
            <person name="Fujibuchi W."/>
        </authorList>
    </citation>
    <scope>NUCLEOTIDE SEQUENCE [LARGE SCALE GENOMIC DNA]</scope>
    <source>
        <strain evidence="3 4">JPCC DA0580</strain>
    </source>
</reference>
<dbReference type="Proteomes" id="UP000198406">
    <property type="component" value="Unassembled WGS sequence"/>
</dbReference>
<name>A0A1Z5JUF5_FISSO</name>
<feature type="domain" description="CBM6" evidence="2">
    <location>
        <begin position="298"/>
        <end position="418"/>
    </location>
</feature>
<dbReference type="PROSITE" id="PS51175">
    <property type="entry name" value="CBM6"/>
    <property type="match status" value="10"/>
</dbReference>
<feature type="domain" description="CBM6" evidence="2">
    <location>
        <begin position="1316"/>
        <end position="1436"/>
    </location>
</feature>
<feature type="domain" description="CBM6" evidence="2">
    <location>
        <begin position="430"/>
        <end position="550"/>
    </location>
</feature>
<dbReference type="Gene3D" id="2.60.120.260">
    <property type="entry name" value="Galactose-binding domain-like"/>
    <property type="match status" value="14"/>
</dbReference>
<gene>
    <name evidence="3" type="ORF">FisN_5Hh053</name>
</gene>
<feature type="domain" description="CBM6" evidence="2">
    <location>
        <begin position="722"/>
        <end position="842"/>
    </location>
</feature>
<dbReference type="Pfam" id="PF03422">
    <property type="entry name" value="CBM_6"/>
    <property type="match status" value="14"/>
</dbReference>
<keyword evidence="4" id="KW-1185">Reference proteome</keyword>